<dbReference type="STRING" id="55952.BU52_05730"/>
<keyword evidence="3" id="KW-1185">Reference proteome</keyword>
<feature type="region of interest" description="Disordered" evidence="1">
    <location>
        <begin position="1"/>
        <end position="30"/>
    </location>
</feature>
<accession>A0A081XWK4</accession>
<dbReference type="Proteomes" id="UP000028341">
    <property type="component" value="Unassembled WGS sequence"/>
</dbReference>
<sequence length="84" mass="8539">MLARTYSARTSRGTAAGSTDQASRSEPPWARPLLLLDEGRADEARAAAALRGARAEHAGAASGMLTLGPVARYLAEAQACAAAG</sequence>
<feature type="compositionally biased region" description="Polar residues" evidence="1">
    <location>
        <begin position="7"/>
        <end position="24"/>
    </location>
</feature>
<evidence type="ECO:0000313" key="3">
    <source>
        <dbReference type="Proteomes" id="UP000028341"/>
    </source>
</evidence>
<gene>
    <name evidence="2" type="ORF">BU52_05730</name>
</gene>
<reference evidence="2 3" key="1">
    <citation type="submission" date="2014-02" db="EMBL/GenBank/DDBJ databases">
        <title>The genome announcement of Streptomyces toyocaensis NRRL15009.</title>
        <authorList>
            <person name="Hong H.-J."/>
            <person name="Kwun M.J."/>
        </authorList>
    </citation>
    <scope>NUCLEOTIDE SEQUENCE [LARGE SCALE GENOMIC DNA]</scope>
    <source>
        <strain evidence="2 3">NRRL 15009</strain>
    </source>
</reference>
<evidence type="ECO:0000256" key="1">
    <source>
        <dbReference type="SAM" id="MobiDB-lite"/>
    </source>
</evidence>
<protein>
    <submittedName>
        <fullName evidence="2">Uncharacterized protein</fullName>
    </submittedName>
</protein>
<proteinExistence type="predicted"/>
<comment type="caution">
    <text evidence="2">The sequence shown here is derived from an EMBL/GenBank/DDBJ whole genome shotgun (WGS) entry which is preliminary data.</text>
</comment>
<evidence type="ECO:0000313" key="2">
    <source>
        <dbReference type="EMBL" id="KES07927.1"/>
    </source>
</evidence>
<name>A0A081XWK4_STRTO</name>
<dbReference type="EMBL" id="JFCB01000003">
    <property type="protein sequence ID" value="KES07927.1"/>
    <property type="molecule type" value="Genomic_DNA"/>
</dbReference>
<dbReference type="AlphaFoldDB" id="A0A081XWK4"/>
<dbReference type="RefSeq" id="WP_167343496.1">
    <property type="nucleotide sequence ID" value="NZ_JBFADL010000001.1"/>
</dbReference>
<organism evidence="2 3">
    <name type="scientific">Streptomyces toyocaensis</name>
    <dbReference type="NCBI Taxonomy" id="55952"/>
    <lineage>
        <taxon>Bacteria</taxon>
        <taxon>Bacillati</taxon>
        <taxon>Actinomycetota</taxon>
        <taxon>Actinomycetes</taxon>
        <taxon>Kitasatosporales</taxon>
        <taxon>Streptomycetaceae</taxon>
        <taxon>Streptomyces</taxon>
    </lineage>
</organism>